<name>A0A6N8J6Y1_9BACT</name>
<dbReference type="AlphaFoldDB" id="A0A6N8J6Y1"/>
<comment type="caution">
    <text evidence="2">The sequence shown here is derived from an EMBL/GenBank/DDBJ whole genome shotgun (WGS) entry which is preliminary data.</text>
</comment>
<reference evidence="2 3" key="1">
    <citation type="submission" date="2019-12" db="EMBL/GenBank/DDBJ databases">
        <title>The draft genomic sequence of strain Chitinophaga oryziterrae JCM 16595.</title>
        <authorList>
            <person name="Zhang X."/>
        </authorList>
    </citation>
    <scope>NUCLEOTIDE SEQUENCE [LARGE SCALE GENOMIC DNA]</scope>
    <source>
        <strain evidence="2 3">JCM 16595</strain>
    </source>
</reference>
<protein>
    <submittedName>
        <fullName evidence="2">Type I addiction module toxin, SymE family</fullName>
    </submittedName>
</protein>
<evidence type="ECO:0000259" key="1">
    <source>
        <dbReference type="Pfam" id="PF08845"/>
    </source>
</evidence>
<gene>
    <name evidence="2" type="ORF">GO495_09405</name>
</gene>
<dbReference type="Proteomes" id="UP000468388">
    <property type="component" value="Unassembled WGS sequence"/>
</dbReference>
<sequence length="64" mass="7386">MKTQKNNDVNNLKKTKMFDVEHNHNGSSLHLSGKWFNDAGFQPGDKAEVTIYKRTLIIRQVIND</sequence>
<dbReference type="GO" id="GO:0003723">
    <property type="term" value="F:RNA binding"/>
    <property type="evidence" value="ECO:0007669"/>
    <property type="project" value="InterPro"/>
</dbReference>
<feature type="domain" description="Toxin SymE-like" evidence="1">
    <location>
        <begin position="22"/>
        <end position="59"/>
    </location>
</feature>
<proteinExistence type="predicted"/>
<dbReference type="RefSeq" id="WP_157299427.1">
    <property type="nucleotide sequence ID" value="NZ_BAAAZB010000010.1"/>
</dbReference>
<dbReference type="GO" id="GO:0005737">
    <property type="term" value="C:cytoplasm"/>
    <property type="evidence" value="ECO:0007669"/>
    <property type="project" value="InterPro"/>
</dbReference>
<accession>A0A6N8J6Y1</accession>
<keyword evidence="3" id="KW-1185">Reference proteome</keyword>
<dbReference type="EMBL" id="WRXO01000002">
    <property type="protein sequence ID" value="MVT40793.1"/>
    <property type="molecule type" value="Genomic_DNA"/>
</dbReference>
<evidence type="ECO:0000313" key="2">
    <source>
        <dbReference type="EMBL" id="MVT40793.1"/>
    </source>
</evidence>
<evidence type="ECO:0000313" key="3">
    <source>
        <dbReference type="Proteomes" id="UP000468388"/>
    </source>
</evidence>
<dbReference type="OrthoDB" id="9803936at2"/>
<dbReference type="GO" id="GO:0016070">
    <property type="term" value="P:RNA metabolic process"/>
    <property type="evidence" value="ECO:0007669"/>
    <property type="project" value="InterPro"/>
</dbReference>
<dbReference type="InterPro" id="IPR014944">
    <property type="entry name" value="Toxin_SymE-like"/>
</dbReference>
<organism evidence="2 3">
    <name type="scientific">Chitinophaga oryziterrae</name>
    <dbReference type="NCBI Taxonomy" id="1031224"/>
    <lineage>
        <taxon>Bacteria</taxon>
        <taxon>Pseudomonadati</taxon>
        <taxon>Bacteroidota</taxon>
        <taxon>Chitinophagia</taxon>
        <taxon>Chitinophagales</taxon>
        <taxon>Chitinophagaceae</taxon>
        <taxon>Chitinophaga</taxon>
    </lineage>
</organism>
<dbReference type="GO" id="GO:0016788">
    <property type="term" value="F:hydrolase activity, acting on ester bonds"/>
    <property type="evidence" value="ECO:0007669"/>
    <property type="project" value="InterPro"/>
</dbReference>
<dbReference type="Pfam" id="PF08845">
    <property type="entry name" value="SymE_toxin"/>
    <property type="match status" value="1"/>
</dbReference>